<dbReference type="GeneID" id="30145656"/>
<keyword evidence="2" id="KW-1185">Reference proteome</keyword>
<evidence type="ECO:0000313" key="2">
    <source>
        <dbReference type="Proteomes" id="UP000094336"/>
    </source>
</evidence>
<reference evidence="2" key="1">
    <citation type="submission" date="2016-05" db="EMBL/GenBank/DDBJ databases">
        <title>Comparative genomics of biotechnologically important yeasts.</title>
        <authorList>
            <consortium name="DOE Joint Genome Institute"/>
            <person name="Riley R."/>
            <person name="Haridas S."/>
            <person name="Wolfe K.H."/>
            <person name="Lopes M.R."/>
            <person name="Hittinger C.T."/>
            <person name="Goker M."/>
            <person name="Salamov A."/>
            <person name="Wisecaver J."/>
            <person name="Long T.M."/>
            <person name="Aerts A.L."/>
            <person name="Barry K."/>
            <person name="Choi C."/>
            <person name="Clum A."/>
            <person name="Coughlan A.Y."/>
            <person name="Deshpande S."/>
            <person name="Douglass A.P."/>
            <person name="Hanson S.J."/>
            <person name="Klenk H.-P."/>
            <person name="Labutti K."/>
            <person name="Lapidus A."/>
            <person name="Lindquist E."/>
            <person name="Lipzen A."/>
            <person name="Meier-Kolthoff J.P."/>
            <person name="Ohm R.A."/>
            <person name="Otillar R.P."/>
            <person name="Pangilinan J."/>
            <person name="Peng Y."/>
            <person name="Rokas A."/>
            <person name="Rosa C.A."/>
            <person name="Scheuner C."/>
            <person name="Sibirny A.A."/>
            <person name="Slot J.C."/>
            <person name="Stielow J.B."/>
            <person name="Sun H."/>
            <person name="Kurtzman C.P."/>
            <person name="Blackwell M."/>
            <person name="Grigoriev I.V."/>
            <person name="Jeffries T.W."/>
        </authorList>
    </citation>
    <scope>NUCLEOTIDE SEQUENCE [LARGE SCALE GENOMIC DNA]</scope>
    <source>
        <strain evidence="2">NRRL Y-12698</strain>
    </source>
</reference>
<dbReference type="EMBL" id="KV454426">
    <property type="protein sequence ID" value="ODQ83220.1"/>
    <property type="molecule type" value="Genomic_DNA"/>
</dbReference>
<dbReference type="AlphaFoldDB" id="A0A1E3QZV8"/>
<proteinExistence type="predicted"/>
<dbReference type="Proteomes" id="UP000094336">
    <property type="component" value="Unassembled WGS sequence"/>
</dbReference>
<name>A0A1E3QZV8_9ASCO</name>
<evidence type="ECO:0000313" key="1">
    <source>
        <dbReference type="EMBL" id="ODQ83220.1"/>
    </source>
</evidence>
<accession>A0A1E3QZV8</accession>
<sequence length="101" mass="11531">MEVSEGIYTLEWLVVISSELKFAPHVICRTPYTAILSLSMTSGGTKAKAGNDFLHRELDTTCTHTHLGYLCTRKRLLIPVEHRKRQVSTIGGHRSWYWCLL</sequence>
<organism evidence="1 2">
    <name type="scientific">Babjeviella inositovora NRRL Y-12698</name>
    <dbReference type="NCBI Taxonomy" id="984486"/>
    <lineage>
        <taxon>Eukaryota</taxon>
        <taxon>Fungi</taxon>
        <taxon>Dikarya</taxon>
        <taxon>Ascomycota</taxon>
        <taxon>Saccharomycotina</taxon>
        <taxon>Pichiomycetes</taxon>
        <taxon>Serinales incertae sedis</taxon>
        <taxon>Babjeviella</taxon>
    </lineage>
</organism>
<gene>
    <name evidence="1" type="ORF">BABINDRAFT_159657</name>
</gene>
<dbReference type="RefSeq" id="XP_018988548.1">
    <property type="nucleotide sequence ID" value="XM_019127803.1"/>
</dbReference>
<protein>
    <submittedName>
        <fullName evidence="1">Uncharacterized protein</fullName>
    </submittedName>
</protein>